<evidence type="ECO:0000256" key="1">
    <source>
        <dbReference type="SAM" id="MobiDB-lite"/>
    </source>
</evidence>
<evidence type="ECO:0000313" key="3">
    <source>
        <dbReference type="Proteomes" id="UP000033682"/>
    </source>
</evidence>
<dbReference type="PATRIC" id="fig|303541.3.peg.25"/>
<gene>
    <name evidence="2" type="ORF">JF72_14550</name>
</gene>
<feature type="region of interest" description="Disordered" evidence="1">
    <location>
        <begin position="1"/>
        <end position="66"/>
    </location>
</feature>
<keyword evidence="3" id="KW-1185">Reference proteome</keyword>
<organism evidence="2 3">
    <name type="scientific">Lactobacillus apis</name>
    <dbReference type="NCBI Taxonomy" id="303541"/>
    <lineage>
        <taxon>Bacteria</taxon>
        <taxon>Bacillati</taxon>
        <taxon>Bacillota</taxon>
        <taxon>Bacilli</taxon>
        <taxon>Lactobacillales</taxon>
        <taxon>Lactobacillaceae</taxon>
        <taxon>Lactobacillus</taxon>
    </lineage>
</organism>
<geneLocation type="plasmid" evidence="2">
    <name>pHma11p1</name>
</geneLocation>
<evidence type="ECO:0000313" key="2">
    <source>
        <dbReference type="EMBL" id="KJY59624.1"/>
    </source>
</evidence>
<dbReference type="Proteomes" id="UP000033682">
    <property type="component" value="Plasmid pHma11p1"/>
</dbReference>
<keyword evidence="2" id="KW-0614">Plasmid</keyword>
<protein>
    <submittedName>
        <fullName evidence="2">Uncharacterized protein</fullName>
    </submittedName>
</protein>
<name>A0A0F4LMX3_9LACO</name>
<sequence>MVEEKKEKLIIEDNINEKDDDKSKQVEEPTEPTAKQAEQVSPEENKESENKKKRVERHYTKGSNTVPAFLESAEKVPGRLQEVLAAKKRSASDRYSELTEDDLLYAEGETVETFNTGNETIKMLKMRIIENDAPIYVPVNYAGANYRNLESFIGRKVRVGINRFVQTNEGEVDAEYIVLGSIQEAEFIVAGRLYSQYLKDPESVKNEVREGTVVQILERPNELIERENRKITVFKSIVFVDYKGITLGIRENNFHYPSFSMPLRERVFIGQKIEFRITRIRKGDYQDSESVKADAEEGHAVPQGIRYYVDTSRLSFLKNPDTDIREKLNSKTVFKAHIVAVDAVKGILVEVAPFWRIKGYLPVNFPQKPTKLDEIEHTPVTVRLNKIDFKTRSGQCQILRFPQGVARAGISDQI</sequence>
<feature type="compositionally biased region" description="Basic and acidic residues" evidence="1">
    <location>
        <begin position="1"/>
        <end position="27"/>
    </location>
</feature>
<dbReference type="RefSeq" id="WP_046308253.1">
    <property type="nucleotide sequence ID" value="NZ_KQ034005.1"/>
</dbReference>
<proteinExistence type="predicted"/>
<accession>A0A0F4LMX3</accession>
<comment type="caution">
    <text evidence="2">The sequence shown here is derived from an EMBL/GenBank/DDBJ whole genome shotgun (WGS) entry which is preliminary data.</text>
</comment>
<dbReference type="HOGENOM" id="CLU_632812_0_0_9"/>
<reference evidence="2 3" key="1">
    <citation type="submission" date="2015-01" db="EMBL/GenBank/DDBJ databases">
        <title>Comparative genomics of the lactic acid bacteria isolated from the honey bee gut.</title>
        <authorList>
            <person name="Ellegaard K.M."/>
            <person name="Tamarit D."/>
            <person name="Javelind E."/>
            <person name="Olofsson T."/>
            <person name="Andersson S.G."/>
            <person name="Vasquez A."/>
        </authorList>
    </citation>
    <scope>NUCLEOTIDE SEQUENCE [LARGE SCALE GENOMIC DNA]</scope>
    <source>
        <strain evidence="2 3">Hma11</strain>
        <plasmid evidence="2">pHma11p1</plasmid>
    </source>
</reference>
<dbReference type="AlphaFoldDB" id="A0A0F4LMX3"/>
<dbReference type="EMBL" id="JXLG01000016">
    <property type="protein sequence ID" value="KJY59624.1"/>
    <property type="molecule type" value="Genomic_DNA"/>
</dbReference>